<sequence length="243" mass="27984">MLLPEQIRPGCFERFLDILKSPIRPKHIRLSAVLICINQFLIANILLFIVILAYIHIEEANSRAIADMEDQRDNAYYSLPDLILNRIRFHFANDVTMTSRVFAFSMVCCSAVYLLSAIGLLIGIYKSREEFVLIWLILQVVFFIGGIVFSVWISDGEFVKHTVGKLFFFFMSATVLVCDATMWYIIYCFYHSIRLMNKLREIATVAIPCPAPGTVPFHFRRENMYLGSNGYKHILTEAPDGNY</sequence>
<dbReference type="Pfam" id="PF15860">
    <property type="entry name" value="DUF4728"/>
    <property type="match status" value="1"/>
</dbReference>
<keyword evidence="1" id="KW-1133">Transmembrane helix</keyword>
<feature type="transmembrane region" description="Helical" evidence="1">
    <location>
        <begin position="30"/>
        <end position="55"/>
    </location>
</feature>
<dbReference type="AlphaFoldDB" id="A0A0L0CHR5"/>
<dbReference type="OrthoDB" id="8197395at2759"/>
<keyword evidence="1" id="KW-0812">Transmembrane</keyword>
<keyword evidence="3" id="KW-1185">Reference proteome</keyword>
<evidence type="ECO:0000313" key="2">
    <source>
        <dbReference type="EMBL" id="KNC31928.1"/>
    </source>
</evidence>
<organism evidence="2 3">
    <name type="scientific">Lucilia cuprina</name>
    <name type="common">Green bottle fly</name>
    <name type="synonym">Australian sheep blowfly</name>
    <dbReference type="NCBI Taxonomy" id="7375"/>
    <lineage>
        <taxon>Eukaryota</taxon>
        <taxon>Metazoa</taxon>
        <taxon>Ecdysozoa</taxon>
        <taxon>Arthropoda</taxon>
        <taxon>Hexapoda</taxon>
        <taxon>Insecta</taxon>
        <taxon>Pterygota</taxon>
        <taxon>Neoptera</taxon>
        <taxon>Endopterygota</taxon>
        <taxon>Diptera</taxon>
        <taxon>Brachycera</taxon>
        <taxon>Muscomorpha</taxon>
        <taxon>Oestroidea</taxon>
        <taxon>Calliphoridae</taxon>
        <taxon>Luciliinae</taxon>
        <taxon>Lucilia</taxon>
    </lineage>
</organism>
<keyword evidence="1" id="KW-0472">Membrane</keyword>
<feature type="transmembrane region" description="Helical" evidence="1">
    <location>
        <begin position="132"/>
        <end position="154"/>
    </location>
</feature>
<name>A0A0L0CHR5_LUCCU</name>
<dbReference type="OMA" id="FMLKDTK"/>
<feature type="transmembrane region" description="Helical" evidence="1">
    <location>
        <begin position="166"/>
        <end position="190"/>
    </location>
</feature>
<dbReference type="InterPro" id="IPR031720">
    <property type="entry name" value="DUF4728"/>
</dbReference>
<evidence type="ECO:0000256" key="1">
    <source>
        <dbReference type="SAM" id="Phobius"/>
    </source>
</evidence>
<evidence type="ECO:0000313" key="3">
    <source>
        <dbReference type="Proteomes" id="UP000037069"/>
    </source>
</evidence>
<gene>
    <name evidence="2" type="ORF">FF38_13267</name>
</gene>
<dbReference type="Proteomes" id="UP000037069">
    <property type="component" value="Unassembled WGS sequence"/>
</dbReference>
<accession>A0A0L0CHR5</accession>
<proteinExistence type="predicted"/>
<protein>
    <submittedName>
        <fullName evidence="2">Uncharacterized protein</fullName>
    </submittedName>
</protein>
<dbReference type="EMBL" id="JRES01000364">
    <property type="protein sequence ID" value="KNC31928.1"/>
    <property type="molecule type" value="Genomic_DNA"/>
</dbReference>
<feature type="transmembrane region" description="Helical" evidence="1">
    <location>
        <begin position="101"/>
        <end position="125"/>
    </location>
</feature>
<reference evidence="2 3" key="1">
    <citation type="journal article" date="2015" name="Nat. Commun.">
        <title>Lucilia cuprina genome unlocks parasitic fly biology to underpin future interventions.</title>
        <authorList>
            <person name="Anstead C.A."/>
            <person name="Korhonen P.K."/>
            <person name="Young N.D."/>
            <person name="Hall R.S."/>
            <person name="Jex A.R."/>
            <person name="Murali S.C."/>
            <person name="Hughes D.S."/>
            <person name="Lee S.F."/>
            <person name="Perry T."/>
            <person name="Stroehlein A.J."/>
            <person name="Ansell B.R."/>
            <person name="Breugelmans B."/>
            <person name="Hofmann A."/>
            <person name="Qu J."/>
            <person name="Dugan S."/>
            <person name="Lee S.L."/>
            <person name="Chao H."/>
            <person name="Dinh H."/>
            <person name="Han Y."/>
            <person name="Doddapaneni H.V."/>
            <person name="Worley K.C."/>
            <person name="Muzny D.M."/>
            <person name="Ioannidis P."/>
            <person name="Waterhouse R.M."/>
            <person name="Zdobnov E.M."/>
            <person name="James P.J."/>
            <person name="Bagnall N.H."/>
            <person name="Kotze A.C."/>
            <person name="Gibbs R.A."/>
            <person name="Richards S."/>
            <person name="Batterham P."/>
            <person name="Gasser R.B."/>
        </authorList>
    </citation>
    <scope>NUCLEOTIDE SEQUENCE [LARGE SCALE GENOMIC DNA]</scope>
    <source>
        <strain evidence="2 3">LS</strain>
        <tissue evidence="2">Full body</tissue>
    </source>
</reference>
<comment type="caution">
    <text evidence="2">The sequence shown here is derived from an EMBL/GenBank/DDBJ whole genome shotgun (WGS) entry which is preliminary data.</text>
</comment>